<protein>
    <recommendedName>
        <fullName evidence="3">DUF5666 domain-containing protein</fullName>
    </recommendedName>
</protein>
<evidence type="ECO:0008006" key="3">
    <source>
        <dbReference type="Google" id="ProtNLM"/>
    </source>
</evidence>
<evidence type="ECO:0000313" key="2">
    <source>
        <dbReference type="Proteomes" id="UP001651690"/>
    </source>
</evidence>
<dbReference type="Proteomes" id="UP001651690">
    <property type="component" value="Unassembled WGS sequence"/>
</dbReference>
<organism evidence="1 2">
    <name type="scientific">Mycolicibacterium arenosum</name>
    <dbReference type="NCBI Taxonomy" id="2952157"/>
    <lineage>
        <taxon>Bacteria</taxon>
        <taxon>Bacillati</taxon>
        <taxon>Actinomycetota</taxon>
        <taxon>Actinomycetes</taxon>
        <taxon>Mycobacteriales</taxon>
        <taxon>Mycobacteriaceae</taxon>
        <taxon>Mycolicibacterium</taxon>
    </lineage>
</organism>
<comment type="caution">
    <text evidence="1">The sequence shown here is derived from an EMBL/GenBank/DDBJ whole genome shotgun (WGS) entry which is preliminary data.</text>
</comment>
<dbReference type="EMBL" id="JANDBD010000004">
    <property type="protein sequence ID" value="MCP9272567.1"/>
    <property type="molecule type" value="Genomic_DNA"/>
</dbReference>
<reference evidence="1 2" key="1">
    <citation type="submission" date="2022-06" db="EMBL/GenBank/DDBJ databases">
        <title>Mycolicibacterium sp. CAU 1645 isolated from seawater.</title>
        <authorList>
            <person name="Kim W."/>
        </authorList>
    </citation>
    <scope>NUCLEOTIDE SEQUENCE [LARGE SCALE GENOMIC DNA]</scope>
    <source>
        <strain evidence="1 2">CAU 1645</strain>
    </source>
</reference>
<sequence>MPDTHLIAVVFLVFVALGAALSGPLVGWRAGAESIAAPANPSVAVGTVRTVSDRVTIDVESVSGQRFVGRLRQHADDHLVADLRPGVVLLVAFDPDAREALSLADDMVAVRAAFDRMLLRKGLLTAAQLELIRHGTRSRGVVTGMRATGGAREDYREVELDLMVRRPEGGQFPAHETTLVPASALGELAPGSIVEAYYRRGDESAVAVCVPPN</sequence>
<accession>A0ABT1M282</accession>
<proteinExistence type="predicted"/>
<dbReference type="RefSeq" id="WP_255059784.1">
    <property type="nucleotide sequence ID" value="NZ_JANDBD010000004.1"/>
</dbReference>
<name>A0ABT1M282_9MYCO</name>
<evidence type="ECO:0000313" key="1">
    <source>
        <dbReference type="EMBL" id="MCP9272567.1"/>
    </source>
</evidence>
<keyword evidence="2" id="KW-1185">Reference proteome</keyword>
<gene>
    <name evidence="1" type="ORF">NM203_10270</name>
</gene>